<feature type="transmembrane region" description="Helical" evidence="2">
    <location>
        <begin position="47"/>
        <end position="71"/>
    </location>
</feature>
<evidence type="ECO:0000313" key="3">
    <source>
        <dbReference type="EMBL" id="CAF4004286.1"/>
    </source>
</evidence>
<dbReference type="AlphaFoldDB" id="A0A819NWQ8"/>
<reference evidence="3" key="1">
    <citation type="submission" date="2021-02" db="EMBL/GenBank/DDBJ databases">
        <authorList>
            <person name="Nowell W R."/>
        </authorList>
    </citation>
    <scope>NUCLEOTIDE SEQUENCE</scope>
</reference>
<dbReference type="EMBL" id="CAJOBB010002863">
    <property type="protein sequence ID" value="CAF4004286.1"/>
    <property type="molecule type" value="Genomic_DNA"/>
</dbReference>
<evidence type="ECO:0000256" key="1">
    <source>
        <dbReference type="SAM" id="MobiDB-lite"/>
    </source>
</evidence>
<accession>A0A819NWQ8</accession>
<dbReference type="Gene3D" id="2.60.120.260">
    <property type="entry name" value="Galactose-binding domain-like"/>
    <property type="match status" value="1"/>
</dbReference>
<keyword evidence="2" id="KW-0472">Membrane</keyword>
<evidence type="ECO:0000313" key="4">
    <source>
        <dbReference type="Proteomes" id="UP000663868"/>
    </source>
</evidence>
<gene>
    <name evidence="3" type="ORF">KXQ929_LOCUS28669</name>
</gene>
<dbReference type="Proteomes" id="UP000663868">
    <property type="component" value="Unassembled WGS sequence"/>
</dbReference>
<comment type="caution">
    <text evidence="3">The sequence shown here is derived from an EMBL/GenBank/DDBJ whole genome shotgun (WGS) entry which is preliminary data.</text>
</comment>
<keyword evidence="2" id="KW-1133">Transmembrane helix</keyword>
<feature type="region of interest" description="Disordered" evidence="1">
    <location>
        <begin position="1"/>
        <end position="21"/>
    </location>
</feature>
<evidence type="ECO:0000256" key="2">
    <source>
        <dbReference type="SAM" id="Phobius"/>
    </source>
</evidence>
<feature type="region of interest" description="Disordered" evidence="1">
    <location>
        <begin position="99"/>
        <end position="160"/>
    </location>
</feature>
<feature type="compositionally biased region" description="Polar residues" evidence="1">
    <location>
        <begin position="8"/>
        <end position="20"/>
    </location>
</feature>
<name>A0A819NWQ8_9BILA</name>
<protein>
    <submittedName>
        <fullName evidence="3">Uncharacterized protein</fullName>
    </submittedName>
</protein>
<keyword evidence="2" id="KW-0812">Transmembrane</keyword>
<sequence length="308" mass="31860">MANLRYSDWSSAPASTTHGSHPSIERIVCTDNDDCDRIDQKKTSFAWCFKCCIVGSLVAGICLAIVLTFWLTSKTTATESLTVAISSSNSSSSLSVSTSNSASSNTPSSTAVPSSATASTSTSTSSASSTSSISSTSSTSTSTSSSTSSTSSTSVTTSTSATTTTQNPIIASISGSNITADQWILITCSYLAAISDNLTLEFTFDIGHHSIWYLDDISVKDPTSVEMLTNGNLETSLALAGWSTVTCGAISTAQSHSSSHSYCVTCDPGSISQSFAATGGQVYNVTFWIYLYPGPGAPYGPTVTVTMN</sequence>
<proteinExistence type="predicted"/>
<organism evidence="3 4">
    <name type="scientific">Adineta steineri</name>
    <dbReference type="NCBI Taxonomy" id="433720"/>
    <lineage>
        <taxon>Eukaryota</taxon>
        <taxon>Metazoa</taxon>
        <taxon>Spiralia</taxon>
        <taxon>Gnathifera</taxon>
        <taxon>Rotifera</taxon>
        <taxon>Eurotatoria</taxon>
        <taxon>Bdelloidea</taxon>
        <taxon>Adinetida</taxon>
        <taxon>Adinetidae</taxon>
        <taxon>Adineta</taxon>
    </lineage>
</organism>